<evidence type="ECO:0000313" key="2">
    <source>
        <dbReference type="Proteomes" id="UP001152300"/>
    </source>
</evidence>
<reference evidence="1" key="1">
    <citation type="submission" date="2022-11" db="EMBL/GenBank/DDBJ databases">
        <title>Genome Resource of Sclerotinia nivalis Strain SnTB1, a Plant Pathogen Isolated from American Ginseng.</title>
        <authorList>
            <person name="Fan S."/>
        </authorList>
    </citation>
    <scope>NUCLEOTIDE SEQUENCE</scope>
    <source>
        <strain evidence="1">SnTB1</strain>
    </source>
</reference>
<proteinExistence type="predicted"/>
<gene>
    <name evidence="1" type="ORF">OCU04_011055</name>
</gene>
<dbReference type="OrthoDB" id="3519162at2759"/>
<organism evidence="1 2">
    <name type="scientific">Sclerotinia nivalis</name>
    <dbReference type="NCBI Taxonomy" id="352851"/>
    <lineage>
        <taxon>Eukaryota</taxon>
        <taxon>Fungi</taxon>
        <taxon>Dikarya</taxon>
        <taxon>Ascomycota</taxon>
        <taxon>Pezizomycotina</taxon>
        <taxon>Leotiomycetes</taxon>
        <taxon>Helotiales</taxon>
        <taxon>Sclerotiniaceae</taxon>
        <taxon>Sclerotinia</taxon>
    </lineage>
</organism>
<sequence length="192" mass="22516">MYQKGDPESFSILLNWLSTDKLPVLTAKFEEGDREVEYSGYQPDKLYYLVAKFELFNLANHIMDCLMPCHRDLGAGFSKDQIMSVYMQDINDGIHFYGLRKFVSMWLRHEWTNSRCKHRLTTEAEYESLRQVPAILHDLNYLGTGRERTCPWHLLTCSLHKHDGNNRCAEQMYTLETAEPSYSEISVYTLLK</sequence>
<keyword evidence="2" id="KW-1185">Reference proteome</keyword>
<evidence type="ECO:0000313" key="1">
    <source>
        <dbReference type="EMBL" id="KAJ8060751.1"/>
    </source>
</evidence>
<protein>
    <submittedName>
        <fullName evidence="1">Uncharacterized protein</fullName>
    </submittedName>
</protein>
<accession>A0A9X0DEN3</accession>
<dbReference type="EMBL" id="JAPEIS010000013">
    <property type="protein sequence ID" value="KAJ8060751.1"/>
    <property type="molecule type" value="Genomic_DNA"/>
</dbReference>
<dbReference type="Proteomes" id="UP001152300">
    <property type="component" value="Unassembled WGS sequence"/>
</dbReference>
<comment type="caution">
    <text evidence="1">The sequence shown here is derived from an EMBL/GenBank/DDBJ whole genome shotgun (WGS) entry which is preliminary data.</text>
</comment>
<name>A0A9X0DEN3_9HELO</name>
<dbReference type="AlphaFoldDB" id="A0A9X0DEN3"/>